<dbReference type="RefSeq" id="WP_272987853.1">
    <property type="nucleotide sequence ID" value="NZ_CAJQMV010000074.1"/>
</dbReference>
<name>A0A3B9GWL6_9PROT</name>
<dbReference type="InterPro" id="IPR050177">
    <property type="entry name" value="Lipid_A_modif_metabolic_enz"/>
</dbReference>
<dbReference type="EMBL" id="DMAN01000148">
    <property type="protein sequence ID" value="HAE26859.1"/>
    <property type="molecule type" value="Genomic_DNA"/>
</dbReference>
<organism evidence="2 3">
    <name type="scientific">Hyphomonas adhaerens</name>
    <dbReference type="NCBI Taxonomy" id="81029"/>
    <lineage>
        <taxon>Bacteria</taxon>
        <taxon>Pseudomonadati</taxon>
        <taxon>Pseudomonadota</taxon>
        <taxon>Alphaproteobacteria</taxon>
        <taxon>Hyphomonadales</taxon>
        <taxon>Hyphomonadaceae</taxon>
        <taxon>Hyphomonas</taxon>
    </lineage>
</organism>
<dbReference type="AlphaFoldDB" id="A0A3B9GWL6"/>
<proteinExistence type="predicted"/>
<dbReference type="Proteomes" id="UP000259610">
    <property type="component" value="Unassembled WGS sequence"/>
</dbReference>
<reference evidence="2 3" key="1">
    <citation type="journal article" date="2018" name="Nat. Biotechnol.">
        <title>A standardized bacterial taxonomy based on genome phylogeny substantially revises the tree of life.</title>
        <authorList>
            <person name="Parks D.H."/>
            <person name="Chuvochina M."/>
            <person name="Waite D.W."/>
            <person name="Rinke C."/>
            <person name="Skarshewski A."/>
            <person name="Chaumeil P.A."/>
            <person name="Hugenholtz P."/>
        </authorList>
    </citation>
    <scope>NUCLEOTIDE SEQUENCE [LARGE SCALE GENOMIC DNA]</scope>
    <source>
        <strain evidence="2">UBA8733</strain>
    </source>
</reference>
<accession>A0A3B9GWL6</accession>
<sequence>MKILITGGAGYIGSTMVPRLLEQGHEVTVLDTFERGTTELAAVCANENFTPIKGDARDTRLLDELVPQADVLIPLAALVGAPLCKLDPIAAKTLNQEAVVDLVKRTSKDQKVVFPVTNSGYGIGESGKFCTEESPLNPISLYGITKVEAEKAVLDNGNGVTLRLATVFGMAPRMRLDLLVNDFTWRAVTDRAVVIFEGHFKRNYIHVRDVVKGFEHAIANFDTMRGEAYNLGLSDANLSKIELCQKIQKHVPSFVYLEAPIGEDPDKRDYIVSNEKVEATGWRPDWSLDRGIAELLRGYKMIRNSRYSNV</sequence>
<evidence type="ECO:0000313" key="2">
    <source>
        <dbReference type="EMBL" id="HAE26859.1"/>
    </source>
</evidence>
<comment type="caution">
    <text evidence="2">The sequence shown here is derived from an EMBL/GenBank/DDBJ whole genome shotgun (WGS) entry which is preliminary data.</text>
</comment>
<feature type="domain" description="NAD-dependent epimerase/dehydratase" evidence="1">
    <location>
        <begin position="3"/>
        <end position="232"/>
    </location>
</feature>
<dbReference type="InterPro" id="IPR036291">
    <property type="entry name" value="NAD(P)-bd_dom_sf"/>
</dbReference>
<dbReference type="InterPro" id="IPR001509">
    <property type="entry name" value="Epimerase_deHydtase"/>
</dbReference>
<dbReference type="Pfam" id="PF01370">
    <property type="entry name" value="Epimerase"/>
    <property type="match status" value="1"/>
</dbReference>
<evidence type="ECO:0000313" key="3">
    <source>
        <dbReference type="Proteomes" id="UP000259610"/>
    </source>
</evidence>
<dbReference type="SUPFAM" id="SSF51735">
    <property type="entry name" value="NAD(P)-binding Rossmann-fold domains"/>
    <property type="match status" value="1"/>
</dbReference>
<gene>
    <name evidence="2" type="ORF">DCG58_06860</name>
</gene>
<dbReference type="PANTHER" id="PTHR43245">
    <property type="entry name" value="BIFUNCTIONAL POLYMYXIN RESISTANCE PROTEIN ARNA"/>
    <property type="match status" value="1"/>
</dbReference>
<dbReference type="CDD" id="cd08946">
    <property type="entry name" value="SDR_e"/>
    <property type="match status" value="1"/>
</dbReference>
<dbReference type="PANTHER" id="PTHR43245:SF23">
    <property type="entry name" value="NAD(P)-BINDING DOMAIN-CONTAINING PROTEIN"/>
    <property type="match status" value="1"/>
</dbReference>
<protein>
    <recommendedName>
        <fullName evidence="1">NAD-dependent epimerase/dehydratase domain-containing protein</fullName>
    </recommendedName>
</protein>
<dbReference type="Gene3D" id="3.40.50.720">
    <property type="entry name" value="NAD(P)-binding Rossmann-like Domain"/>
    <property type="match status" value="1"/>
</dbReference>
<evidence type="ECO:0000259" key="1">
    <source>
        <dbReference type="Pfam" id="PF01370"/>
    </source>
</evidence>